<dbReference type="PANTHER" id="PTHR43861:SF1">
    <property type="entry name" value="TRANS-ACONITATE 2-METHYLTRANSFERASE"/>
    <property type="match status" value="1"/>
</dbReference>
<dbReference type="InterPro" id="IPR029063">
    <property type="entry name" value="SAM-dependent_MTases_sf"/>
</dbReference>
<dbReference type="Gene3D" id="3.40.50.150">
    <property type="entry name" value="Vaccinia Virus protein VP39"/>
    <property type="match status" value="1"/>
</dbReference>
<sequence length="277" mass="32284">MSFKFPQLWSKGGQIPALYTQSTLSKFKHLIKWRKSPSILEIGFASGSNSSKTLIPLLPDDYKEFIGSDISDEMVDYAKKEFKLPRSEIVKLDVCREIPRQFRERFDHIFGFHVIHMVKDPVKAFKNIKSMLKPGGSTFLTFYERVPNEFAFANLKNNPRWRKYDHDAMIPPYHYLLSPLDEYKKDLDAVQFKETVIQKAYESYTAKSEEDHSMLADLLKAANPIPLDIPDENEREEYMKEYFAEIFKGPIINEIEDKNGKKLTNMTTLNMVVYATK</sequence>
<evidence type="ECO:0000313" key="3">
    <source>
        <dbReference type="Proteomes" id="UP001153712"/>
    </source>
</evidence>
<dbReference type="EMBL" id="OU900100">
    <property type="protein sequence ID" value="CAG9864133.1"/>
    <property type="molecule type" value="Genomic_DNA"/>
</dbReference>
<proteinExistence type="predicted"/>
<dbReference type="AlphaFoldDB" id="A0A9N9XR19"/>
<name>A0A9N9XR19_PHYSR</name>
<accession>A0A9N9XR19</accession>
<dbReference type="Pfam" id="PF08241">
    <property type="entry name" value="Methyltransf_11"/>
    <property type="match status" value="1"/>
</dbReference>
<dbReference type="CDD" id="cd02440">
    <property type="entry name" value="AdoMet_MTases"/>
    <property type="match status" value="1"/>
</dbReference>
<dbReference type="OrthoDB" id="66144at2759"/>
<evidence type="ECO:0000313" key="2">
    <source>
        <dbReference type="EMBL" id="CAG9864133.1"/>
    </source>
</evidence>
<dbReference type="PANTHER" id="PTHR43861">
    <property type="entry name" value="TRANS-ACONITATE 2-METHYLTRANSFERASE-RELATED"/>
    <property type="match status" value="1"/>
</dbReference>
<gene>
    <name evidence="2" type="ORF">PHYEVI_LOCUS10390</name>
</gene>
<dbReference type="Proteomes" id="UP001153712">
    <property type="component" value="Chromosome 7"/>
</dbReference>
<organism evidence="2 3">
    <name type="scientific">Phyllotreta striolata</name>
    <name type="common">Striped flea beetle</name>
    <name type="synonym">Crioceris striolata</name>
    <dbReference type="NCBI Taxonomy" id="444603"/>
    <lineage>
        <taxon>Eukaryota</taxon>
        <taxon>Metazoa</taxon>
        <taxon>Ecdysozoa</taxon>
        <taxon>Arthropoda</taxon>
        <taxon>Hexapoda</taxon>
        <taxon>Insecta</taxon>
        <taxon>Pterygota</taxon>
        <taxon>Neoptera</taxon>
        <taxon>Endopterygota</taxon>
        <taxon>Coleoptera</taxon>
        <taxon>Polyphaga</taxon>
        <taxon>Cucujiformia</taxon>
        <taxon>Chrysomeloidea</taxon>
        <taxon>Chrysomelidae</taxon>
        <taxon>Galerucinae</taxon>
        <taxon>Alticini</taxon>
        <taxon>Phyllotreta</taxon>
    </lineage>
</organism>
<dbReference type="GO" id="GO:0008757">
    <property type="term" value="F:S-adenosylmethionine-dependent methyltransferase activity"/>
    <property type="evidence" value="ECO:0007669"/>
    <property type="project" value="InterPro"/>
</dbReference>
<evidence type="ECO:0000259" key="1">
    <source>
        <dbReference type="Pfam" id="PF08241"/>
    </source>
</evidence>
<keyword evidence="3" id="KW-1185">Reference proteome</keyword>
<protein>
    <recommendedName>
        <fullName evidence="1">Methyltransferase type 11 domain-containing protein</fullName>
    </recommendedName>
</protein>
<dbReference type="InterPro" id="IPR013216">
    <property type="entry name" value="Methyltransf_11"/>
</dbReference>
<dbReference type="SUPFAM" id="SSF53335">
    <property type="entry name" value="S-adenosyl-L-methionine-dependent methyltransferases"/>
    <property type="match status" value="1"/>
</dbReference>
<reference evidence="2" key="1">
    <citation type="submission" date="2022-01" db="EMBL/GenBank/DDBJ databases">
        <authorList>
            <person name="King R."/>
        </authorList>
    </citation>
    <scope>NUCLEOTIDE SEQUENCE</scope>
</reference>
<feature type="domain" description="Methyltransferase type 11" evidence="1">
    <location>
        <begin position="43"/>
        <end position="139"/>
    </location>
</feature>